<dbReference type="SMART" id="SM00460">
    <property type="entry name" value="TGc"/>
    <property type="match status" value="1"/>
</dbReference>
<accession>A0ABU1ZGX6</accession>
<sequence>MFKRLYHLPREARDTLFLLLVIAWTIGPQTAQLPLWCSGMAAAVLLWRGWLAVQGQPLPSRWWLMALLVLATTGTAFTYKTILGRDAGVTFIVVLLALKTLEMRARRDAFVIFFLGFFTLLSNFFFSQSLLTAASMLVALLGLLTALVNAHMPVGRPPLLQAAKTAGWMALLGAPIMAVLFMLFPRIAPLWGLPGDAMSGRSGLSASMQVGTIASLALDDSIAMRIRFDGPPPAQPDLYFRGPVLSSFDGREWRPLRSNFPPHYQLQPELQVQGEPVKYQVTLAANNRPWLLVLDATPTKPEIVGYTPSMSPDLQWLSDQPIADLVRYRATSYPQFRHGPSKLAVGLQDYVDLPPGFNPRTLQLAAEMRRSPELARADTPALVNAVMERLRTGGYQYTLEPGVFGTHTADEFWFDRKAGFCEHIASSFVLLMRALDVPARVVTGYQGGQLNNVDGMWTVRQSDAHAWAEVWMATQGWVRVDPTSTVAPARTGAFQRLQAPQSVFAQALNTMSPGFAINLRAMWEAANNRWNQWVLNYSQAKQLDLLRNLGFETPSWEDLSYVLIALIVLASLVGAAWTLWERYHQDPWLRLLHGAQQRLQRAGLASSAQTPPRQLATLLQQQWPGDPAQARQLSDWLLRLEAWRYAPNPTAATLGTLRREFRQLPWPARQP</sequence>
<dbReference type="PANTHER" id="PTHR42736">
    <property type="entry name" value="PROTEIN-GLUTAMINE GAMMA-GLUTAMYLTRANSFERASE"/>
    <property type="match status" value="1"/>
</dbReference>
<dbReference type="PANTHER" id="PTHR42736:SF1">
    <property type="entry name" value="PROTEIN-GLUTAMINE GAMMA-GLUTAMYLTRANSFERASE"/>
    <property type="match status" value="1"/>
</dbReference>
<keyword evidence="1" id="KW-0812">Transmembrane</keyword>
<dbReference type="SUPFAM" id="SSF54001">
    <property type="entry name" value="Cysteine proteinases"/>
    <property type="match status" value="1"/>
</dbReference>
<dbReference type="Proteomes" id="UP001268089">
    <property type="component" value="Unassembled WGS sequence"/>
</dbReference>
<reference evidence="3 4" key="1">
    <citation type="submission" date="2023-07" db="EMBL/GenBank/DDBJ databases">
        <title>Sorghum-associated microbial communities from plants grown in Nebraska, USA.</title>
        <authorList>
            <person name="Schachtman D."/>
        </authorList>
    </citation>
    <scope>NUCLEOTIDE SEQUENCE [LARGE SCALE GENOMIC DNA]</scope>
    <source>
        <strain evidence="3 4">BE308</strain>
    </source>
</reference>
<gene>
    <name evidence="3" type="ORF">J2X15_000060</name>
</gene>
<feature type="transmembrane region" description="Helical" evidence="1">
    <location>
        <begin position="559"/>
        <end position="580"/>
    </location>
</feature>
<feature type="transmembrane region" description="Helical" evidence="1">
    <location>
        <begin position="12"/>
        <end position="27"/>
    </location>
</feature>
<evidence type="ECO:0000259" key="2">
    <source>
        <dbReference type="SMART" id="SM00460"/>
    </source>
</evidence>
<dbReference type="InterPro" id="IPR002931">
    <property type="entry name" value="Transglutaminase-like"/>
</dbReference>
<feature type="transmembrane region" description="Helical" evidence="1">
    <location>
        <begin position="132"/>
        <end position="154"/>
    </location>
</feature>
<comment type="caution">
    <text evidence="3">The sequence shown here is derived from an EMBL/GenBank/DDBJ whole genome shotgun (WGS) entry which is preliminary data.</text>
</comment>
<dbReference type="InterPro" id="IPR021878">
    <property type="entry name" value="TgpA_N"/>
</dbReference>
<feature type="transmembrane region" description="Helical" evidence="1">
    <location>
        <begin position="166"/>
        <end position="184"/>
    </location>
</feature>
<evidence type="ECO:0000256" key="1">
    <source>
        <dbReference type="SAM" id="Phobius"/>
    </source>
</evidence>
<keyword evidence="1" id="KW-0472">Membrane</keyword>
<evidence type="ECO:0000313" key="4">
    <source>
        <dbReference type="Proteomes" id="UP001268089"/>
    </source>
</evidence>
<feature type="domain" description="Transglutaminase-like" evidence="2">
    <location>
        <begin position="413"/>
        <end position="484"/>
    </location>
</feature>
<evidence type="ECO:0000313" key="3">
    <source>
        <dbReference type="EMBL" id="MDR7304794.1"/>
    </source>
</evidence>
<dbReference type="Pfam" id="PF01841">
    <property type="entry name" value="Transglut_core"/>
    <property type="match status" value="1"/>
</dbReference>
<name>A0ABU1ZGX6_9BURK</name>
<proteinExistence type="predicted"/>
<dbReference type="EMBL" id="JAVDXO010000001">
    <property type="protein sequence ID" value="MDR7304794.1"/>
    <property type="molecule type" value="Genomic_DNA"/>
</dbReference>
<dbReference type="InterPro" id="IPR052901">
    <property type="entry name" value="Bact_TGase-like"/>
</dbReference>
<keyword evidence="1" id="KW-1133">Transmembrane helix</keyword>
<organism evidence="3 4">
    <name type="scientific">Rhodoferax saidenbachensis</name>
    <dbReference type="NCBI Taxonomy" id="1484693"/>
    <lineage>
        <taxon>Bacteria</taxon>
        <taxon>Pseudomonadati</taxon>
        <taxon>Pseudomonadota</taxon>
        <taxon>Betaproteobacteria</taxon>
        <taxon>Burkholderiales</taxon>
        <taxon>Comamonadaceae</taxon>
        <taxon>Rhodoferax</taxon>
    </lineage>
</organism>
<dbReference type="InterPro" id="IPR038765">
    <property type="entry name" value="Papain-like_cys_pep_sf"/>
</dbReference>
<feature type="transmembrane region" description="Helical" evidence="1">
    <location>
        <begin position="62"/>
        <end position="79"/>
    </location>
</feature>
<dbReference type="RefSeq" id="WP_310338244.1">
    <property type="nucleotide sequence ID" value="NZ_JAVDXO010000001.1"/>
</dbReference>
<dbReference type="Gene3D" id="3.10.620.30">
    <property type="match status" value="1"/>
</dbReference>
<feature type="transmembrane region" description="Helical" evidence="1">
    <location>
        <begin position="108"/>
        <end position="126"/>
    </location>
</feature>
<protein>
    <submittedName>
        <fullName evidence="3">Transglutaminase-like putative cysteine protease</fullName>
    </submittedName>
</protein>
<dbReference type="Pfam" id="PF11992">
    <property type="entry name" value="TgpA_N"/>
    <property type="match status" value="1"/>
</dbReference>
<keyword evidence="4" id="KW-1185">Reference proteome</keyword>